<dbReference type="AlphaFoldDB" id="A0AAU7CIQ4"/>
<accession>A0AAU7CIQ4</accession>
<evidence type="ECO:0000313" key="2">
    <source>
        <dbReference type="EMBL" id="XBH04888.1"/>
    </source>
</evidence>
<feature type="domain" description="DUF1559" evidence="1">
    <location>
        <begin position="34"/>
        <end position="309"/>
    </location>
</feature>
<name>A0AAU7CIQ4_9BACT</name>
<organism evidence="2">
    <name type="scientific">Singulisphaera sp. Ch08</name>
    <dbReference type="NCBI Taxonomy" id="3120278"/>
    <lineage>
        <taxon>Bacteria</taxon>
        <taxon>Pseudomonadati</taxon>
        <taxon>Planctomycetota</taxon>
        <taxon>Planctomycetia</taxon>
        <taxon>Isosphaerales</taxon>
        <taxon>Isosphaeraceae</taxon>
        <taxon>Singulisphaera</taxon>
    </lineage>
</organism>
<dbReference type="RefSeq" id="WP_406697690.1">
    <property type="nucleotide sequence ID" value="NZ_CP155447.1"/>
</dbReference>
<dbReference type="PROSITE" id="PS00409">
    <property type="entry name" value="PROKAR_NTER_METHYL"/>
    <property type="match status" value="1"/>
</dbReference>
<dbReference type="Pfam" id="PF07963">
    <property type="entry name" value="N_methyl"/>
    <property type="match status" value="1"/>
</dbReference>
<proteinExistence type="predicted"/>
<sequence>MRASATRRGFTLIELLVVIAIIAVLIALLLPAVQAAREAARRSNCVNNLKQLALASMNYHDVNNVFPTQIGSPATTPTPAAGYGPGSPSDTRVSWLMQILPQMEQMPLYNAYNFSWASTTDSVWNSPRNTTVLFTKVSTFICPSYAGDATQIQKGDYVGLAAPLNGAISITNYKGNLGDNNTLYSSPAGFANNFGDPAAGTTQPTARGMFWRGTMAVGMAAAVDGTSNTLLAGDAMPLDRSFLIAPFTSWADSNQAVAVTSIPINWKYTPANISVTTPDSSYSFRSNHSGGVNFAFADGSVHFIKESISPVTFRALSTRAGGEIISSDSF</sequence>
<dbReference type="NCBIfam" id="TIGR04294">
    <property type="entry name" value="pre_pil_HX9DG"/>
    <property type="match status" value="1"/>
</dbReference>
<protein>
    <submittedName>
        <fullName evidence="2">DUF1559 domain-containing protein</fullName>
    </submittedName>
</protein>
<dbReference type="InterPro" id="IPR011453">
    <property type="entry name" value="DUF1559"/>
</dbReference>
<dbReference type="InterPro" id="IPR045584">
    <property type="entry name" value="Pilin-like"/>
</dbReference>
<dbReference type="Pfam" id="PF07596">
    <property type="entry name" value="SBP_bac_10"/>
    <property type="match status" value="1"/>
</dbReference>
<dbReference type="Gene3D" id="3.30.700.10">
    <property type="entry name" value="Glycoprotein, Type 4 Pilin"/>
    <property type="match status" value="1"/>
</dbReference>
<dbReference type="InterPro" id="IPR027558">
    <property type="entry name" value="Pre_pil_HX9DG_C"/>
</dbReference>
<evidence type="ECO:0000259" key="1">
    <source>
        <dbReference type="Pfam" id="PF07596"/>
    </source>
</evidence>
<dbReference type="EMBL" id="CP155447">
    <property type="protein sequence ID" value="XBH04888.1"/>
    <property type="molecule type" value="Genomic_DNA"/>
</dbReference>
<reference evidence="2" key="1">
    <citation type="submission" date="2024-05" db="EMBL/GenBank/DDBJ databases">
        <title>Planctomycetes of the genus Singulisphaera possess chitinolytic capabilities.</title>
        <authorList>
            <person name="Ivanova A."/>
        </authorList>
    </citation>
    <scope>NUCLEOTIDE SEQUENCE</scope>
    <source>
        <strain evidence="2">Ch08T</strain>
    </source>
</reference>
<dbReference type="PANTHER" id="PTHR30093:SF2">
    <property type="entry name" value="TYPE II SECRETION SYSTEM PROTEIN H"/>
    <property type="match status" value="1"/>
</dbReference>
<dbReference type="NCBIfam" id="TIGR02532">
    <property type="entry name" value="IV_pilin_GFxxxE"/>
    <property type="match status" value="1"/>
</dbReference>
<dbReference type="PANTHER" id="PTHR30093">
    <property type="entry name" value="GENERAL SECRETION PATHWAY PROTEIN G"/>
    <property type="match status" value="1"/>
</dbReference>
<gene>
    <name evidence="2" type="ORF">V5E97_02385</name>
</gene>
<dbReference type="InterPro" id="IPR012902">
    <property type="entry name" value="N_methyl_site"/>
</dbReference>
<dbReference type="SUPFAM" id="SSF54523">
    <property type="entry name" value="Pili subunits"/>
    <property type="match status" value="1"/>
</dbReference>